<sequence length="115" mass="13346">MCCTLGEFTRIGTSECLAQKDQEVPIHKEPSSSNTPVKKRSVGRPRIFENVDATKLSELEYKRLVRCRTNRESARRVREAKLAQVSVFHKYGRNCSRLQQKARSTWFELTPMVCR</sequence>
<proteinExistence type="predicted"/>
<reference evidence="1 2" key="1">
    <citation type="submission" date="2023-10" db="EMBL/GenBank/DDBJ databases">
        <authorList>
            <person name="Maclean D."/>
            <person name="Macfadyen A."/>
        </authorList>
    </citation>
    <scope>NUCLEOTIDE SEQUENCE [LARGE SCALE GENOMIC DNA]</scope>
</reference>
<comment type="caution">
    <text evidence="1">The sequence shown here is derived from an EMBL/GenBank/DDBJ whole genome shotgun (WGS) entry which is preliminary data.</text>
</comment>
<dbReference type="Proteomes" id="UP001314263">
    <property type="component" value="Unassembled WGS sequence"/>
</dbReference>
<dbReference type="AlphaFoldDB" id="A0AAV1I544"/>
<evidence type="ECO:0000313" key="1">
    <source>
        <dbReference type="EMBL" id="CAK0776460.1"/>
    </source>
</evidence>
<gene>
    <name evidence="1" type="ORF">CVIRNUC_004380</name>
</gene>
<evidence type="ECO:0000313" key="2">
    <source>
        <dbReference type="Proteomes" id="UP001314263"/>
    </source>
</evidence>
<evidence type="ECO:0008006" key="3">
    <source>
        <dbReference type="Google" id="ProtNLM"/>
    </source>
</evidence>
<keyword evidence="2" id="KW-1185">Reference proteome</keyword>
<dbReference type="EMBL" id="CAUYUE010000005">
    <property type="protein sequence ID" value="CAK0776460.1"/>
    <property type="molecule type" value="Genomic_DNA"/>
</dbReference>
<accession>A0AAV1I544</accession>
<name>A0AAV1I544_9CHLO</name>
<protein>
    <recommendedName>
        <fullName evidence="3">BZIP domain-containing protein</fullName>
    </recommendedName>
</protein>
<organism evidence="1 2">
    <name type="scientific">Coccomyxa viridis</name>
    <dbReference type="NCBI Taxonomy" id="1274662"/>
    <lineage>
        <taxon>Eukaryota</taxon>
        <taxon>Viridiplantae</taxon>
        <taxon>Chlorophyta</taxon>
        <taxon>core chlorophytes</taxon>
        <taxon>Trebouxiophyceae</taxon>
        <taxon>Trebouxiophyceae incertae sedis</taxon>
        <taxon>Coccomyxaceae</taxon>
        <taxon>Coccomyxa</taxon>
    </lineage>
</organism>